<dbReference type="EMBL" id="PCVI01000026">
    <property type="protein sequence ID" value="PIQ70212.1"/>
    <property type="molecule type" value="Genomic_DNA"/>
</dbReference>
<dbReference type="Gene3D" id="3.10.310.30">
    <property type="match status" value="1"/>
</dbReference>
<dbReference type="Pfam" id="PF01368">
    <property type="entry name" value="DHH"/>
    <property type="match status" value="1"/>
</dbReference>
<evidence type="ECO:0000259" key="1">
    <source>
        <dbReference type="Pfam" id="PF01368"/>
    </source>
</evidence>
<dbReference type="Gene3D" id="3.90.1640.10">
    <property type="entry name" value="inorganic pyrophosphatase (n-terminal core)"/>
    <property type="match status" value="1"/>
</dbReference>
<dbReference type="PANTHER" id="PTHR47618">
    <property type="entry name" value="BIFUNCTIONAL OLIGORIBONUCLEASE AND PAP PHOSPHATASE NRNA"/>
    <property type="match status" value="1"/>
</dbReference>
<dbReference type="Pfam" id="PF02272">
    <property type="entry name" value="DHHA1"/>
    <property type="match status" value="1"/>
</dbReference>
<gene>
    <name evidence="3" type="ORF">COV89_01595</name>
</gene>
<dbReference type="InterPro" id="IPR003156">
    <property type="entry name" value="DHHA1_dom"/>
</dbReference>
<dbReference type="InterPro" id="IPR001667">
    <property type="entry name" value="DDH_dom"/>
</dbReference>
<dbReference type="AlphaFoldDB" id="A0A2H0KG35"/>
<evidence type="ECO:0000313" key="3">
    <source>
        <dbReference type="EMBL" id="PIQ70212.1"/>
    </source>
</evidence>
<accession>A0A2H0KG35</accession>
<organism evidence="3 4">
    <name type="scientific">Candidatus Shapirobacteria bacterium CG11_big_fil_rev_8_21_14_0_20_40_12</name>
    <dbReference type="NCBI Taxonomy" id="1974889"/>
    <lineage>
        <taxon>Bacteria</taxon>
        <taxon>Candidatus Shapironibacteriota</taxon>
    </lineage>
</organism>
<proteinExistence type="predicted"/>
<dbReference type="Proteomes" id="UP000231371">
    <property type="component" value="Unassembled WGS sequence"/>
</dbReference>
<name>A0A2H0KG35_9BACT</name>
<comment type="caution">
    <text evidence="3">The sequence shown here is derived from an EMBL/GenBank/DDBJ whole genome shotgun (WGS) entry which is preliminary data.</text>
</comment>
<evidence type="ECO:0000259" key="2">
    <source>
        <dbReference type="Pfam" id="PF02272"/>
    </source>
</evidence>
<feature type="domain" description="DDH" evidence="1">
    <location>
        <begin position="20"/>
        <end position="165"/>
    </location>
</feature>
<feature type="domain" description="DHHA1" evidence="2">
    <location>
        <begin position="242"/>
        <end position="328"/>
    </location>
</feature>
<dbReference type="GO" id="GO:0003676">
    <property type="term" value="F:nucleic acid binding"/>
    <property type="evidence" value="ECO:0007669"/>
    <property type="project" value="InterPro"/>
</dbReference>
<dbReference type="SUPFAM" id="SSF64182">
    <property type="entry name" value="DHH phosphoesterases"/>
    <property type="match status" value="1"/>
</dbReference>
<reference evidence="3 4" key="1">
    <citation type="submission" date="2017-09" db="EMBL/GenBank/DDBJ databases">
        <title>Depth-based differentiation of microbial function through sediment-hosted aquifers and enrichment of novel symbionts in the deep terrestrial subsurface.</title>
        <authorList>
            <person name="Probst A.J."/>
            <person name="Ladd B."/>
            <person name="Jarett J.K."/>
            <person name="Geller-Mcgrath D.E."/>
            <person name="Sieber C.M."/>
            <person name="Emerson J.B."/>
            <person name="Anantharaman K."/>
            <person name="Thomas B.C."/>
            <person name="Malmstrom R."/>
            <person name="Stieglmeier M."/>
            <person name="Klingl A."/>
            <person name="Woyke T."/>
            <person name="Ryan C.M."/>
            <person name="Banfield J.F."/>
        </authorList>
    </citation>
    <scope>NUCLEOTIDE SEQUENCE [LARGE SCALE GENOMIC DNA]</scope>
    <source>
        <strain evidence="3">CG11_big_fil_rev_8_21_14_0_20_40_12</strain>
    </source>
</reference>
<protein>
    <recommendedName>
        <fullName evidence="5">DDH domain-containing protein</fullName>
    </recommendedName>
</protein>
<dbReference type="InterPro" id="IPR051319">
    <property type="entry name" value="Oligoribo/pAp-PDE_c-di-AMP_PDE"/>
</dbReference>
<evidence type="ECO:0000313" key="4">
    <source>
        <dbReference type="Proteomes" id="UP000231371"/>
    </source>
</evidence>
<sequence>MLDKKTAEKILVEIKKANRILLPLHISPDGDCVGSVLAMDLFLRSLGKKTKIISYSKIPKNYLFLPGMAEVEIVDFAKINLSDFDLLVFLDIAQETMITKKQLPRKFPWSSKSIIIDHHFTNTKFAGINLIDKKTSSCAELLYDLFKFWKIEIDKQTANLLFLGIFSDTGCFQYPLTSAKTFKIASVLMEKGADLNQIVLLLFRSYGIKTLKYWSKVLENMRIDESGKFVWSKVSQEELKRLDIQPEDIEGAASLFCPVIKGTEFGIILDECGGFIKGSLRSRQGFDVAQIAGKLGGGGHNQAAGFTLKMPFGEAEEKVLKVARKAIK</sequence>
<evidence type="ECO:0008006" key="5">
    <source>
        <dbReference type="Google" id="ProtNLM"/>
    </source>
</evidence>
<dbReference type="PANTHER" id="PTHR47618:SF1">
    <property type="entry name" value="BIFUNCTIONAL OLIGORIBONUCLEASE AND PAP PHOSPHATASE NRNA"/>
    <property type="match status" value="1"/>
</dbReference>
<dbReference type="InterPro" id="IPR038763">
    <property type="entry name" value="DHH_sf"/>
</dbReference>